<comment type="catalytic activity">
    <reaction evidence="13">
        <text>sn-glycerol 3-phosphate + NAD(+) = dihydroxyacetone phosphate + NADH + H(+)</text>
        <dbReference type="Rhea" id="RHEA:11092"/>
        <dbReference type="ChEBI" id="CHEBI:15378"/>
        <dbReference type="ChEBI" id="CHEBI:57540"/>
        <dbReference type="ChEBI" id="CHEBI:57597"/>
        <dbReference type="ChEBI" id="CHEBI:57642"/>
        <dbReference type="ChEBI" id="CHEBI:57945"/>
        <dbReference type="EC" id="1.1.1.94"/>
    </reaction>
</comment>
<feature type="binding site" evidence="13">
    <location>
        <position position="285"/>
    </location>
    <ligand>
        <name>NADPH</name>
        <dbReference type="ChEBI" id="CHEBI:57783"/>
    </ligand>
</feature>
<keyword evidence="4 13" id="KW-0560">Oxidoreductase</keyword>
<name>A0A2U3L0T9_9BACT</name>
<dbReference type="GO" id="GO:0005829">
    <property type="term" value="C:cytosol"/>
    <property type="evidence" value="ECO:0007669"/>
    <property type="project" value="TreeGrafter"/>
</dbReference>
<dbReference type="PROSITE" id="PS00957">
    <property type="entry name" value="NAD_G3PDH"/>
    <property type="match status" value="1"/>
</dbReference>
<feature type="binding site" evidence="13">
    <location>
        <position position="257"/>
    </location>
    <ligand>
        <name>sn-glycerol 3-phosphate</name>
        <dbReference type="ChEBI" id="CHEBI:57597"/>
    </ligand>
</feature>
<gene>
    <name evidence="13 20" type="primary">gpsA</name>
    <name evidence="20" type="ORF">SBA1_60042</name>
</gene>
<dbReference type="GO" id="GO:0005975">
    <property type="term" value="P:carbohydrate metabolic process"/>
    <property type="evidence" value="ECO:0007669"/>
    <property type="project" value="InterPro"/>
</dbReference>
<feature type="binding site" evidence="13">
    <location>
        <position position="139"/>
    </location>
    <ligand>
        <name>sn-glycerol 3-phosphate</name>
        <dbReference type="ChEBI" id="CHEBI:57597"/>
    </ligand>
</feature>
<dbReference type="SUPFAM" id="SSF51735">
    <property type="entry name" value="NAD(P)-binding Rossmann-fold domains"/>
    <property type="match status" value="1"/>
</dbReference>
<feature type="binding site" evidence="13">
    <location>
        <position position="247"/>
    </location>
    <ligand>
        <name>sn-glycerol 3-phosphate</name>
        <dbReference type="ChEBI" id="CHEBI:57597"/>
    </ligand>
</feature>
<dbReference type="EC" id="1.1.1.94" evidence="10 13"/>
<evidence type="ECO:0000259" key="18">
    <source>
        <dbReference type="Pfam" id="PF01210"/>
    </source>
</evidence>
<feature type="binding site" evidence="13">
    <location>
        <position position="258"/>
    </location>
    <ligand>
        <name>sn-glycerol 3-phosphate</name>
        <dbReference type="ChEBI" id="CHEBI:57597"/>
    </ligand>
</feature>
<feature type="binding site" evidence="13">
    <location>
        <position position="12"/>
    </location>
    <ligand>
        <name>NADPH</name>
        <dbReference type="ChEBI" id="CHEBI:57783"/>
    </ligand>
</feature>
<dbReference type="Gene3D" id="3.40.50.720">
    <property type="entry name" value="NAD(P)-binding Rossmann-like Domain"/>
    <property type="match status" value="1"/>
</dbReference>
<evidence type="ECO:0000256" key="8">
    <source>
        <dbReference type="ARBA" id="ARBA00023264"/>
    </source>
</evidence>
<feature type="binding site" evidence="13">
    <location>
        <position position="107"/>
    </location>
    <ligand>
        <name>NADPH</name>
        <dbReference type="ChEBI" id="CHEBI:57783"/>
    </ligand>
</feature>
<evidence type="ECO:0000256" key="17">
    <source>
        <dbReference type="RuleBase" id="RU000437"/>
    </source>
</evidence>
<feature type="binding site" evidence="16">
    <location>
        <position position="143"/>
    </location>
    <ligand>
        <name>NAD(+)</name>
        <dbReference type="ChEBI" id="CHEBI:57540"/>
    </ligand>
</feature>
<keyword evidence="3 13" id="KW-0521">NADP</keyword>
<comment type="function">
    <text evidence="13">Catalyzes the reduction of the glycolytic intermediate dihydroxyacetone phosphate (DHAP) to sn-glycerol 3-phosphate (G3P), the key precursor for phospholipid synthesis.</text>
</comment>
<feature type="binding site" evidence="13">
    <location>
        <position position="107"/>
    </location>
    <ligand>
        <name>sn-glycerol 3-phosphate</name>
        <dbReference type="ChEBI" id="CHEBI:57597"/>
    </ligand>
</feature>
<dbReference type="InterPro" id="IPR008927">
    <property type="entry name" value="6-PGluconate_DH-like_C_sf"/>
</dbReference>
<sequence>MSEIAIIGAGAWGTSLAIVLGRKGTHRVRLWAHETEVCQAIQHKRINEQFLPGCLIPVGVTATNDLASALAGAQIVISVMPSQHCRGLFERMRPLIPPQALIASATKGLEEGSLERMTEVIAEVLHHDGPAPAIGALSGPSFAQEVARGDPTAVTIASSDPALARTLQTEFSDPNFRVYTNSDVIGVELGGALKNIVAIAAGICDGLGLGHNSVAALITRGLAEMTRLVTACGGRAETMAGLAGLGDLVLTCTGGLSRNRSVGVELGRGRKLPEILAGMHGMVAEGIFTTAAAVGLALARGVEMPITAQMHAILHQGKSPREAIHELMTRSGKSETGGGS</sequence>
<keyword evidence="8 13" id="KW-1208">Phospholipid metabolism</keyword>
<evidence type="ECO:0000313" key="21">
    <source>
        <dbReference type="Proteomes" id="UP000238701"/>
    </source>
</evidence>
<feature type="binding site" evidence="13">
    <location>
        <position position="258"/>
    </location>
    <ligand>
        <name>NADPH</name>
        <dbReference type="ChEBI" id="CHEBI:57783"/>
    </ligand>
</feature>
<feature type="active site" description="Proton acceptor" evidence="13 14">
    <location>
        <position position="194"/>
    </location>
</feature>
<dbReference type="FunFam" id="1.10.1040.10:FF:000001">
    <property type="entry name" value="Glycerol-3-phosphate dehydrogenase [NAD(P)+]"/>
    <property type="match status" value="1"/>
</dbReference>
<dbReference type="PANTHER" id="PTHR11728">
    <property type="entry name" value="GLYCEROL-3-PHOSPHATE DEHYDROGENASE"/>
    <property type="match status" value="1"/>
</dbReference>
<dbReference type="FunFam" id="3.40.50.720:FF:000019">
    <property type="entry name" value="Glycerol-3-phosphate dehydrogenase [NAD(P)+]"/>
    <property type="match status" value="1"/>
</dbReference>
<feature type="binding site" evidence="13">
    <location>
        <position position="141"/>
    </location>
    <ligand>
        <name>sn-glycerol 3-phosphate</name>
        <dbReference type="ChEBI" id="CHEBI:57597"/>
    </ligand>
</feature>
<dbReference type="InterPro" id="IPR036291">
    <property type="entry name" value="NAD(P)-bd_dom_sf"/>
</dbReference>
<evidence type="ECO:0000256" key="10">
    <source>
        <dbReference type="ARBA" id="ARBA00066687"/>
    </source>
</evidence>
<evidence type="ECO:0000256" key="13">
    <source>
        <dbReference type="HAMAP-Rule" id="MF_00394"/>
    </source>
</evidence>
<evidence type="ECO:0000256" key="9">
    <source>
        <dbReference type="ARBA" id="ARBA00052716"/>
    </source>
</evidence>
<evidence type="ECO:0000256" key="15">
    <source>
        <dbReference type="PIRSR" id="PIRSR000114-2"/>
    </source>
</evidence>
<feature type="domain" description="Glycerol-3-phosphate dehydrogenase NAD-dependent N-terminal" evidence="18">
    <location>
        <begin position="3"/>
        <end position="163"/>
    </location>
</feature>
<keyword evidence="13" id="KW-0547">Nucleotide-binding</keyword>
<evidence type="ECO:0000256" key="6">
    <source>
        <dbReference type="ARBA" id="ARBA00023098"/>
    </source>
</evidence>
<feature type="binding site" evidence="16">
    <location>
        <begin position="8"/>
        <end position="13"/>
    </location>
    <ligand>
        <name>NAD(+)</name>
        <dbReference type="ChEBI" id="CHEBI:57540"/>
    </ligand>
</feature>
<feature type="domain" description="Glycerol-3-phosphate dehydrogenase NAD-dependent C-terminal" evidence="19">
    <location>
        <begin position="183"/>
        <end position="324"/>
    </location>
</feature>
<comment type="pathway">
    <text evidence="13">Membrane lipid metabolism; glycerophospholipid metabolism.</text>
</comment>
<evidence type="ECO:0000256" key="3">
    <source>
        <dbReference type="ARBA" id="ARBA00022857"/>
    </source>
</evidence>
<comment type="subcellular location">
    <subcellularLocation>
        <location evidence="13">Cytoplasm</location>
    </subcellularLocation>
</comment>
<protein>
    <recommendedName>
        <fullName evidence="11 13">Glycerol-3-phosphate dehydrogenase [NAD(P)+]</fullName>
        <ecNumber evidence="10 13">1.1.1.94</ecNumber>
    </recommendedName>
    <alternativeName>
        <fullName evidence="13">NAD(P)(+)-dependent glycerol-3-phosphate dehydrogenase</fullName>
    </alternativeName>
    <alternativeName>
        <fullName evidence="12 13">NAD(P)H-dependent dihydroxyacetone-phosphate reductase</fullName>
    </alternativeName>
</protein>
<dbReference type="UniPathway" id="UPA00940"/>
<dbReference type="GO" id="GO:0141152">
    <property type="term" value="F:glycerol-3-phosphate dehydrogenase (NAD+) activity"/>
    <property type="evidence" value="ECO:0007669"/>
    <property type="project" value="RHEA"/>
</dbReference>
<dbReference type="InterPro" id="IPR013328">
    <property type="entry name" value="6PGD_dom2"/>
</dbReference>
<feature type="binding site" evidence="15">
    <location>
        <position position="107"/>
    </location>
    <ligand>
        <name>substrate</name>
    </ligand>
</feature>
<dbReference type="PIRSF" id="PIRSF000114">
    <property type="entry name" value="Glycerol-3-P_dh"/>
    <property type="match status" value="1"/>
</dbReference>
<feature type="binding site" evidence="13">
    <location>
        <position position="194"/>
    </location>
    <ligand>
        <name>sn-glycerol 3-phosphate</name>
        <dbReference type="ChEBI" id="CHEBI:57597"/>
    </ligand>
</feature>
<dbReference type="OrthoDB" id="9812273at2"/>
<keyword evidence="7 13" id="KW-0594">Phospholipid biosynthesis</keyword>
<feature type="binding site" evidence="13">
    <location>
        <position position="33"/>
    </location>
    <ligand>
        <name>NADPH</name>
        <dbReference type="ChEBI" id="CHEBI:57783"/>
    </ligand>
</feature>
<dbReference type="GO" id="GO:0006650">
    <property type="term" value="P:glycerophospholipid metabolic process"/>
    <property type="evidence" value="ECO:0007669"/>
    <property type="project" value="UniProtKB-UniRule"/>
</dbReference>
<dbReference type="NCBIfam" id="NF000940">
    <property type="entry name" value="PRK00094.1-2"/>
    <property type="match status" value="1"/>
</dbReference>
<feature type="binding site" evidence="16">
    <location>
        <position position="258"/>
    </location>
    <ligand>
        <name>NAD(+)</name>
        <dbReference type="ChEBI" id="CHEBI:57540"/>
    </ligand>
</feature>
<evidence type="ECO:0000256" key="11">
    <source>
        <dbReference type="ARBA" id="ARBA00069372"/>
    </source>
</evidence>
<dbReference type="EMBL" id="OMOD01000155">
    <property type="protein sequence ID" value="SPF45488.1"/>
    <property type="molecule type" value="Genomic_DNA"/>
</dbReference>
<comment type="caution">
    <text evidence="13">Lacks conserved residue(s) required for the propagation of feature annotation.</text>
</comment>
<dbReference type="InterPro" id="IPR011128">
    <property type="entry name" value="G3P_DH_NAD-dep_N"/>
</dbReference>
<dbReference type="GO" id="GO:0051287">
    <property type="term" value="F:NAD binding"/>
    <property type="evidence" value="ECO:0007669"/>
    <property type="project" value="InterPro"/>
</dbReference>
<dbReference type="GO" id="GO:0141153">
    <property type="term" value="F:glycerol-3-phosphate dehydrogenase (NADP+) activity"/>
    <property type="evidence" value="ECO:0007669"/>
    <property type="project" value="RHEA"/>
</dbReference>
<dbReference type="InterPro" id="IPR006168">
    <property type="entry name" value="G3P_DH_NAD-dep"/>
</dbReference>
<organism evidence="20 21">
    <name type="scientific">Candidatus Sulfotelmatobacter kueseliae</name>
    <dbReference type="NCBI Taxonomy" id="2042962"/>
    <lineage>
        <taxon>Bacteria</taxon>
        <taxon>Pseudomonadati</taxon>
        <taxon>Acidobacteriota</taxon>
        <taxon>Terriglobia</taxon>
        <taxon>Terriglobales</taxon>
        <taxon>Candidatus Korobacteraceae</taxon>
        <taxon>Candidatus Sulfotelmatobacter</taxon>
    </lineage>
</organism>
<evidence type="ECO:0000256" key="12">
    <source>
        <dbReference type="ARBA" id="ARBA00080511"/>
    </source>
</evidence>
<dbReference type="GO" id="GO:0008654">
    <property type="term" value="P:phospholipid biosynthetic process"/>
    <property type="evidence" value="ECO:0007669"/>
    <property type="project" value="UniProtKB-KW"/>
</dbReference>
<comment type="similarity">
    <text evidence="1 13 17">Belongs to the NAD-dependent glycerol-3-phosphate dehydrogenase family.</text>
</comment>
<feature type="binding site" evidence="15">
    <location>
        <begin position="258"/>
        <end position="259"/>
    </location>
    <ligand>
        <name>substrate</name>
    </ligand>
</feature>
<dbReference type="Gene3D" id="1.10.1040.10">
    <property type="entry name" value="N-(1-d-carboxylethyl)-l-norvaline Dehydrogenase, domain 2"/>
    <property type="match status" value="1"/>
</dbReference>
<feature type="binding site" evidence="13">
    <location>
        <position position="143"/>
    </location>
    <ligand>
        <name>NADPH</name>
        <dbReference type="ChEBI" id="CHEBI:57783"/>
    </ligand>
</feature>
<dbReference type="GO" id="GO:0046167">
    <property type="term" value="P:glycerol-3-phosphate biosynthetic process"/>
    <property type="evidence" value="ECO:0007669"/>
    <property type="project" value="UniProtKB-UniRule"/>
</dbReference>
<evidence type="ECO:0000256" key="5">
    <source>
        <dbReference type="ARBA" id="ARBA00023027"/>
    </source>
</evidence>
<evidence type="ECO:0000256" key="16">
    <source>
        <dbReference type="PIRSR" id="PIRSR000114-3"/>
    </source>
</evidence>
<dbReference type="NCBIfam" id="NF000942">
    <property type="entry name" value="PRK00094.1-4"/>
    <property type="match status" value="1"/>
</dbReference>
<dbReference type="GO" id="GO:0046168">
    <property type="term" value="P:glycerol-3-phosphate catabolic process"/>
    <property type="evidence" value="ECO:0007669"/>
    <property type="project" value="InterPro"/>
</dbReference>
<keyword evidence="2 13" id="KW-0444">Lipid biosynthesis</keyword>
<dbReference type="Pfam" id="PF01210">
    <property type="entry name" value="NAD_Gly3P_dh_N"/>
    <property type="match status" value="1"/>
</dbReference>
<proteinExistence type="inferred from homology"/>
<dbReference type="HAMAP" id="MF_00394">
    <property type="entry name" value="NAD_Glyc3P_dehydrog"/>
    <property type="match status" value="1"/>
</dbReference>
<dbReference type="SUPFAM" id="SSF48179">
    <property type="entry name" value="6-phosphogluconate dehydrogenase C-terminal domain-like"/>
    <property type="match status" value="1"/>
</dbReference>
<evidence type="ECO:0000313" key="20">
    <source>
        <dbReference type="EMBL" id="SPF45488.1"/>
    </source>
</evidence>
<feature type="binding site" evidence="13">
    <location>
        <position position="259"/>
    </location>
    <ligand>
        <name>sn-glycerol 3-phosphate</name>
        <dbReference type="ChEBI" id="CHEBI:57597"/>
    </ligand>
</feature>
<evidence type="ECO:0000256" key="4">
    <source>
        <dbReference type="ARBA" id="ARBA00023002"/>
    </source>
</evidence>
<dbReference type="Proteomes" id="UP000238701">
    <property type="component" value="Unassembled WGS sequence"/>
</dbReference>
<dbReference type="PANTHER" id="PTHR11728:SF1">
    <property type="entry name" value="GLYCEROL-3-PHOSPHATE DEHYDROGENASE [NAD(+)] 2, CHLOROPLASTIC"/>
    <property type="match status" value="1"/>
</dbReference>
<dbReference type="Pfam" id="PF07479">
    <property type="entry name" value="NAD_Gly3P_dh_C"/>
    <property type="match status" value="1"/>
</dbReference>
<evidence type="ECO:0000256" key="1">
    <source>
        <dbReference type="ARBA" id="ARBA00011009"/>
    </source>
</evidence>
<reference evidence="21" key="1">
    <citation type="submission" date="2018-02" db="EMBL/GenBank/DDBJ databases">
        <authorList>
            <person name="Hausmann B."/>
        </authorList>
    </citation>
    <scope>NUCLEOTIDE SEQUENCE [LARGE SCALE GENOMIC DNA]</scope>
    <source>
        <strain evidence="21">Peat soil MAG SbA1</strain>
    </source>
</reference>
<feature type="binding site" evidence="13">
    <location>
        <position position="283"/>
    </location>
    <ligand>
        <name>NADPH</name>
        <dbReference type="ChEBI" id="CHEBI:57783"/>
    </ligand>
</feature>
<accession>A0A2U3L0T9</accession>
<keyword evidence="6 13" id="KW-0443">Lipid metabolism</keyword>
<keyword evidence="5 13" id="KW-0520">NAD</keyword>
<dbReference type="PRINTS" id="PR00077">
    <property type="entry name" value="GPDHDRGNASE"/>
</dbReference>
<evidence type="ECO:0000256" key="14">
    <source>
        <dbReference type="PIRSR" id="PIRSR000114-1"/>
    </source>
</evidence>
<evidence type="ECO:0000259" key="19">
    <source>
        <dbReference type="Pfam" id="PF07479"/>
    </source>
</evidence>
<dbReference type="AlphaFoldDB" id="A0A2U3L0T9"/>
<evidence type="ECO:0000256" key="2">
    <source>
        <dbReference type="ARBA" id="ARBA00022516"/>
    </source>
</evidence>
<comment type="catalytic activity">
    <reaction evidence="9">
        <text>sn-glycerol 3-phosphate + NADP(+) = dihydroxyacetone phosphate + NADPH + H(+)</text>
        <dbReference type="Rhea" id="RHEA:11096"/>
        <dbReference type="ChEBI" id="CHEBI:15378"/>
        <dbReference type="ChEBI" id="CHEBI:57597"/>
        <dbReference type="ChEBI" id="CHEBI:57642"/>
        <dbReference type="ChEBI" id="CHEBI:57783"/>
        <dbReference type="ChEBI" id="CHEBI:58349"/>
        <dbReference type="EC" id="1.1.1.94"/>
    </reaction>
    <physiologicalReaction direction="right-to-left" evidence="9">
        <dbReference type="Rhea" id="RHEA:11098"/>
    </physiologicalReaction>
</comment>
<keyword evidence="13" id="KW-0963">Cytoplasm</keyword>
<evidence type="ECO:0000256" key="7">
    <source>
        <dbReference type="ARBA" id="ARBA00023209"/>
    </source>
</evidence>
<dbReference type="InterPro" id="IPR006109">
    <property type="entry name" value="G3P_DH_NAD-dep_C"/>
</dbReference>